<accession>A0ABV7EUC5</accession>
<evidence type="ECO:0000313" key="2">
    <source>
        <dbReference type="Proteomes" id="UP001595462"/>
    </source>
</evidence>
<keyword evidence="2" id="KW-1185">Reference proteome</keyword>
<dbReference type="EMBL" id="JBHRSS010000006">
    <property type="protein sequence ID" value="MFC3105000.1"/>
    <property type="molecule type" value="Genomic_DNA"/>
</dbReference>
<dbReference type="RefSeq" id="WP_380690559.1">
    <property type="nucleotide sequence ID" value="NZ_JBHRSS010000006.1"/>
</dbReference>
<sequence length="47" mass="5306">MSYFENIDRLFSTMHRSVGFEPVIEPVGEKYYDGDKPAPADVARGRG</sequence>
<protein>
    <submittedName>
        <fullName evidence="1">Uncharacterized protein</fullName>
    </submittedName>
</protein>
<organism evidence="1 2">
    <name type="scientific">Salinisphaera aquimarina</name>
    <dbReference type="NCBI Taxonomy" id="2094031"/>
    <lineage>
        <taxon>Bacteria</taxon>
        <taxon>Pseudomonadati</taxon>
        <taxon>Pseudomonadota</taxon>
        <taxon>Gammaproteobacteria</taxon>
        <taxon>Salinisphaerales</taxon>
        <taxon>Salinisphaeraceae</taxon>
        <taxon>Salinisphaera</taxon>
    </lineage>
</organism>
<reference evidence="2" key="1">
    <citation type="journal article" date="2019" name="Int. J. Syst. Evol. Microbiol.">
        <title>The Global Catalogue of Microorganisms (GCM) 10K type strain sequencing project: providing services to taxonomists for standard genome sequencing and annotation.</title>
        <authorList>
            <consortium name="The Broad Institute Genomics Platform"/>
            <consortium name="The Broad Institute Genome Sequencing Center for Infectious Disease"/>
            <person name="Wu L."/>
            <person name="Ma J."/>
        </authorList>
    </citation>
    <scope>NUCLEOTIDE SEQUENCE [LARGE SCALE GENOMIC DNA]</scope>
    <source>
        <strain evidence="2">KCTC 52640</strain>
    </source>
</reference>
<evidence type="ECO:0000313" key="1">
    <source>
        <dbReference type="EMBL" id="MFC3105000.1"/>
    </source>
</evidence>
<comment type="caution">
    <text evidence="1">The sequence shown here is derived from an EMBL/GenBank/DDBJ whole genome shotgun (WGS) entry which is preliminary data.</text>
</comment>
<gene>
    <name evidence="1" type="ORF">ACFOSU_14050</name>
</gene>
<dbReference type="Proteomes" id="UP001595462">
    <property type="component" value="Unassembled WGS sequence"/>
</dbReference>
<proteinExistence type="predicted"/>
<name>A0ABV7EUC5_9GAMM</name>